<comment type="caution">
    <text evidence="2">The sequence shown here is derived from an EMBL/GenBank/DDBJ whole genome shotgun (WGS) entry which is preliminary data.</text>
</comment>
<dbReference type="VEuPathDB" id="PiroplasmaDB:BEWA_015570"/>
<dbReference type="RefSeq" id="XP_004832448.1">
    <property type="nucleotide sequence ID" value="XM_004832391.1"/>
</dbReference>
<comment type="function">
    <text evidence="1">Binds to the catalytic subunit of the cyclin dependent kinases and is essential for their biological function.</text>
</comment>
<dbReference type="EMBL" id="ACOU01000004">
    <property type="protein sequence ID" value="EKX72996.1"/>
    <property type="molecule type" value="Genomic_DNA"/>
</dbReference>
<dbReference type="PRINTS" id="PR00296">
    <property type="entry name" value="CYCLINKINASE"/>
</dbReference>
<gene>
    <name evidence="2" type="ORF">BEWA_015570</name>
</gene>
<accession>L1LCC5</accession>
<dbReference type="InterPro" id="IPR036858">
    <property type="entry name" value="Cyclin-dep_kinase_reg-sub_sf"/>
</dbReference>
<evidence type="ECO:0000256" key="1">
    <source>
        <dbReference type="RuleBase" id="RU311113"/>
    </source>
</evidence>
<dbReference type="GO" id="GO:0051301">
    <property type="term" value="P:cell division"/>
    <property type="evidence" value="ECO:0007669"/>
    <property type="project" value="UniProtKB-UniRule"/>
</dbReference>
<dbReference type="AlphaFoldDB" id="L1LCC5"/>
<dbReference type="Proteomes" id="UP000031512">
    <property type="component" value="Unassembled WGS sequence"/>
</dbReference>
<protein>
    <recommendedName>
        <fullName evidence="1">Cyclin-dependent kinases regulatory subunit</fullName>
    </recommendedName>
</protein>
<dbReference type="KEGG" id="beq:BEWA_015570"/>
<dbReference type="STRING" id="1537102.L1LCC5"/>
<proteinExistence type="inferred from homology"/>
<dbReference type="GeneID" id="15802660"/>
<dbReference type="SMART" id="SM01084">
    <property type="entry name" value="CKS"/>
    <property type="match status" value="1"/>
</dbReference>
<comment type="similarity">
    <text evidence="1">Belongs to the CKS family.</text>
</comment>
<dbReference type="GO" id="GO:0016538">
    <property type="term" value="F:cyclin-dependent protein serine/threonine kinase regulator activity"/>
    <property type="evidence" value="ECO:0007669"/>
    <property type="project" value="InterPro"/>
</dbReference>
<reference evidence="2 3" key="1">
    <citation type="journal article" date="2012" name="BMC Genomics">
        <title>Comparative genomic analysis and phylogenetic position of Theileria equi.</title>
        <authorList>
            <person name="Kappmeyer L.S."/>
            <person name="Thiagarajan M."/>
            <person name="Herndon D.R."/>
            <person name="Ramsay J.D."/>
            <person name="Caler E."/>
            <person name="Djikeng A."/>
            <person name="Gillespie J.J."/>
            <person name="Lau A.O."/>
            <person name="Roalson E.H."/>
            <person name="Silva J.C."/>
            <person name="Silva M.G."/>
            <person name="Suarez C.E."/>
            <person name="Ueti M.W."/>
            <person name="Nene V.M."/>
            <person name="Mealey R.H."/>
            <person name="Knowles D.P."/>
            <person name="Brayton K.A."/>
        </authorList>
    </citation>
    <scope>NUCLEOTIDE SEQUENCE [LARGE SCALE GENOMIC DNA]</scope>
    <source>
        <strain evidence="2 3">WA</strain>
    </source>
</reference>
<name>L1LCC5_THEEQ</name>
<dbReference type="Gene3D" id="3.30.170.10">
    <property type="entry name" value="Cyclin-dependent kinase, regulatory subunit"/>
    <property type="match status" value="1"/>
</dbReference>
<keyword evidence="1" id="KW-0132">Cell division</keyword>
<organism evidence="2 3">
    <name type="scientific">Theileria equi strain WA</name>
    <dbReference type="NCBI Taxonomy" id="1537102"/>
    <lineage>
        <taxon>Eukaryota</taxon>
        <taxon>Sar</taxon>
        <taxon>Alveolata</taxon>
        <taxon>Apicomplexa</taxon>
        <taxon>Aconoidasida</taxon>
        <taxon>Piroplasmida</taxon>
        <taxon>Theileriidae</taxon>
        <taxon>Theileria</taxon>
    </lineage>
</organism>
<dbReference type="InterPro" id="IPR000789">
    <property type="entry name" value="Cyclin-dep_kinase_reg-sub"/>
</dbReference>
<evidence type="ECO:0000313" key="2">
    <source>
        <dbReference type="EMBL" id="EKX72996.1"/>
    </source>
</evidence>
<dbReference type="Pfam" id="PF01111">
    <property type="entry name" value="CKS"/>
    <property type="match status" value="1"/>
</dbReference>
<dbReference type="OrthoDB" id="440676at2759"/>
<evidence type="ECO:0000313" key="3">
    <source>
        <dbReference type="Proteomes" id="UP000031512"/>
    </source>
</evidence>
<dbReference type="eggNOG" id="ENOG502T2SN">
    <property type="taxonomic scope" value="Eukaryota"/>
</dbReference>
<sequence length="105" mass="12666">MGIRSADYTDISQWEYRLRSHSVPHASEIHSGKYLGDKYEYKHVIMTREQYKMYRDEVHRLKGGFVSEEFILQTLNIRQTNGWEHYYIYPPNPNVLCLRRILVTK</sequence>
<keyword evidence="3" id="KW-1185">Reference proteome</keyword>
<dbReference type="SUPFAM" id="SSF55637">
    <property type="entry name" value="Cell cycle regulatory proteins"/>
    <property type="match status" value="1"/>
</dbReference>
<keyword evidence="1" id="KW-0131">Cell cycle</keyword>